<feature type="region of interest" description="Disordered" evidence="4">
    <location>
        <begin position="248"/>
        <end position="267"/>
    </location>
</feature>
<dbReference type="Pfam" id="PF12796">
    <property type="entry name" value="Ank_2"/>
    <property type="match status" value="1"/>
</dbReference>
<dbReference type="PROSITE" id="PS50088">
    <property type="entry name" value="ANK_REPEAT"/>
    <property type="match status" value="2"/>
</dbReference>
<dbReference type="SUPFAM" id="SSF48403">
    <property type="entry name" value="Ankyrin repeat"/>
    <property type="match status" value="1"/>
</dbReference>
<evidence type="ECO:0000256" key="2">
    <source>
        <dbReference type="ARBA" id="ARBA00023043"/>
    </source>
</evidence>
<dbReference type="SMART" id="SM00248">
    <property type="entry name" value="ANK"/>
    <property type="match status" value="4"/>
</dbReference>
<evidence type="ECO:0000256" key="4">
    <source>
        <dbReference type="SAM" id="MobiDB-lite"/>
    </source>
</evidence>
<feature type="compositionally biased region" description="Polar residues" evidence="4">
    <location>
        <begin position="256"/>
        <end position="267"/>
    </location>
</feature>
<evidence type="ECO:0000256" key="5">
    <source>
        <dbReference type="SAM" id="Phobius"/>
    </source>
</evidence>
<keyword evidence="7" id="KW-1185">Reference proteome</keyword>
<dbReference type="EMBL" id="JAJHJB010000033">
    <property type="protein sequence ID" value="MCC5467444.1"/>
    <property type="molecule type" value="Genomic_DNA"/>
</dbReference>
<keyword evidence="5" id="KW-0472">Membrane</keyword>
<dbReference type="PANTHER" id="PTHR24198">
    <property type="entry name" value="ANKYRIN REPEAT AND PROTEIN KINASE DOMAIN-CONTAINING PROTEIN"/>
    <property type="match status" value="1"/>
</dbReference>
<dbReference type="PANTHER" id="PTHR24198:SF165">
    <property type="entry name" value="ANKYRIN REPEAT-CONTAINING PROTEIN-RELATED"/>
    <property type="match status" value="1"/>
</dbReference>
<evidence type="ECO:0000313" key="6">
    <source>
        <dbReference type="EMBL" id="MCC5467444.1"/>
    </source>
</evidence>
<dbReference type="InterPro" id="IPR036770">
    <property type="entry name" value="Ankyrin_rpt-contain_sf"/>
</dbReference>
<dbReference type="RefSeq" id="WP_229536443.1">
    <property type="nucleotide sequence ID" value="NZ_JAJHJB010000033.1"/>
</dbReference>
<dbReference type="PROSITE" id="PS50297">
    <property type="entry name" value="ANK_REP_REGION"/>
    <property type="match status" value="1"/>
</dbReference>
<feature type="repeat" description="ANK" evidence="3">
    <location>
        <begin position="147"/>
        <end position="179"/>
    </location>
</feature>
<dbReference type="Gene3D" id="1.25.40.20">
    <property type="entry name" value="Ankyrin repeat-containing domain"/>
    <property type="match status" value="2"/>
</dbReference>
<proteinExistence type="predicted"/>
<feature type="repeat" description="ANK" evidence="3">
    <location>
        <begin position="180"/>
        <end position="212"/>
    </location>
</feature>
<keyword evidence="2 3" id="KW-0040">ANK repeat</keyword>
<keyword evidence="1" id="KW-0677">Repeat</keyword>
<reference evidence="6" key="1">
    <citation type="submission" date="2021-11" db="EMBL/GenBank/DDBJ databases">
        <title>Description of a new species Pelosinus isolated from the bottom sediments of Lake Baikal.</title>
        <authorList>
            <person name="Zakharyuk A."/>
        </authorList>
    </citation>
    <scope>NUCLEOTIDE SEQUENCE</scope>
    <source>
        <strain evidence="6">Bkl1</strain>
    </source>
</reference>
<evidence type="ECO:0000256" key="3">
    <source>
        <dbReference type="PROSITE-ProRule" id="PRU00023"/>
    </source>
</evidence>
<sequence>MDKEGIMSEAAIDELLAVANKELFAPESASVNNGIDQLSATEENSSQEIPPTKKLSFLTQLLQDSQIKRKLVTVLLLLCACILAGGYVGYQKGLETLEAPLSLDKIIQQGITFEGKNLITYAGRGDEAIVLAFLDADMDINTTRNTDGWTALTAASFYKKPEMVKLLLEKQAIVNIQDRSGKTPLMYAAAMGTEEITTLLLEAGANPNTQDKSGRTALMEAYSKQEAKIAEILKSAGADPTLPTIVRKEDIPDAPTSPTKKTPQTFSSTIPAEVQMTVSKAGLIPIGMPLKDVKKLYPTLSLNETYIDGSKKTIANIYLESSSDPSLVLELSSGKSQLVSIISVYDSRFTTDKNVTLHSTVGDIRNQYSVNEIRVIDHSLYLLVKSTKMLFELDINDPMILINWADSGSPNSIPSDTKIKRVIIY</sequence>
<keyword evidence="5" id="KW-1133">Transmembrane helix</keyword>
<gene>
    <name evidence="6" type="ORF">LMF89_19090</name>
</gene>
<evidence type="ECO:0000256" key="1">
    <source>
        <dbReference type="ARBA" id="ARBA00022737"/>
    </source>
</evidence>
<evidence type="ECO:0000313" key="7">
    <source>
        <dbReference type="Proteomes" id="UP001165492"/>
    </source>
</evidence>
<name>A0ABS8HY59_9FIRM</name>
<organism evidence="6 7">
    <name type="scientific">Pelosinus baikalensis</name>
    <dbReference type="NCBI Taxonomy" id="2892015"/>
    <lineage>
        <taxon>Bacteria</taxon>
        <taxon>Bacillati</taxon>
        <taxon>Bacillota</taxon>
        <taxon>Negativicutes</taxon>
        <taxon>Selenomonadales</taxon>
        <taxon>Sporomusaceae</taxon>
        <taxon>Pelosinus</taxon>
    </lineage>
</organism>
<protein>
    <submittedName>
        <fullName evidence="6">Ankyrin repeat domain-containing protein</fullName>
    </submittedName>
</protein>
<feature type="transmembrane region" description="Helical" evidence="5">
    <location>
        <begin position="71"/>
        <end position="90"/>
    </location>
</feature>
<dbReference type="InterPro" id="IPR002110">
    <property type="entry name" value="Ankyrin_rpt"/>
</dbReference>
<comment type="caution">
    <text evidence="6">The sequence shown here is derived from an EMBL/GenBank/DDBJ whole genome shotgun (WGS) entry which is preliminary data.</text>
</comment>
<dbReference type="Proteomes" id="UP001165492">
    <property type="component" value="Unassembled WGS sequence"/>
</dbReference>
<accession>A0ABS8HY59</accession>
<keyword evidence="5" id="KW-0812">Transmembrane</keyword>